<keyword evidence="2" id="KW-0479">Metal-binding</keyword>
<keyword evidence="1" id="KW-0597">Phosphoprotein</keyword>
<evidence type="ECO:0000313" key="8">
    <source>
        <dbReference type="RefSeq" id="XP_025833653.1"/>
    </source>
</evidence>
<dbReference type="Pfam" id="PF00169">
    <property type="entry name" value="PH"/>
    <property type="match status" value="1"/>
</dbReference>
<dbReference type="InParanoid" id="A0A7F5RCE9"/>
<feature type="domain" description="PH" evidence="5">
    <location>
        <begin position="47"/>
        <end position="139"/>
    </location>
</feature>
<dbReference type="AlphaFoldDB" id="A0A7F5RCE9"/>
<dbReference type="OrthoDB" id="196165at2759"/>
<dbReference type="FunFam" id="2.30.29.30:FF:000313">
    <property type="entry name" value="Diacylglycerol kinase"/>
    <property type="match status" value="1"/>
</dbReference>
<gene>
    <name evidence="8" type="primary">LOC112905436</name>
</gene>
<dbReference type="SUPFAM" id="SSF50729">
    <property type="entry name" value="PH domain-like"/>
    <property type="match status" value="1"/>
</dbReference>
<dbReference type="KEGG" id="apln:112905436"/>
<dbReference type="PROSITE" id="PS50003">
    <property type="entry name" value="PH_DOMAIN"/>
    <property type="match status" value="1"/>
</dbReference>
<dbReference type="GO" id="GO:0004143">
    <property type="term" value="F:ATP-dependent diacylglycerol kinase activity"/>
    <property type="evidence" value="ECO:0007669"/>
    <property type="project" value="InterPro"/>
</dbReference>
<dbReference type="SMART" id="SM00109">
    <property type="entry name" value="C1"/>
    <property type="match status" value="1"/>
</dbReference>
<feature type="region of interest" description="Disordered" evidence="4">
    <location>
        <begin position="1"/>
        <end position="33"/>
    </location>
</feature>
<evidence type="ECO:0000259" key="6">
    <source>
        <dbReference type="PROSITE" id="PS50081"/>
    </source>
</evidence>
<organism evidence="7 8">
    <name type="scientific">Agrilus planipennis</name>
    <name type="common">Emerald ash borer</name>
    <name type="synonym">Agrilus marcopoli</name>
    <dbReference type="NCBI Taxonomy" id="224129"/>
    <lineage>
        <taxon>Eukaryota</taxon>
        <taxon>Metazoa</taxon>
        <taxon>Ecdysozoa</taxon>
        <taxon>Arthropoda</taxon>
        <taxon>Hexapoda</taxon>
        <taxon>Insecta</taxon>
        <taxon>Pterygota</taxon>
        <taxon>Neoptera</taxon>
        <taxon>Endopterygota</taxon>
        <taxon>Coleoptera</taxon>
        <taxon>Polyphaga</taxon>
        <taxon>Elateriformia</taxon>
        <taxon>Buprestoidea</taxon>
        <taxon>Buprestidae</taxon>
        <taxon>Agrilinae</taxon>
        <taxon>Agrilus</taxon>
    </lineage>
</organism>
<dbReference type="Gene3D" id="3.30.60.20">
    <property type="match status" value="2"/>
</dbReference>
<dbReference type="Proteomes" id="UP000192223">
    <property type="component" value="Unplaced"/>
</dbReference>
<dbReference type="PANTHER" id="PTHR11255:SF109">
    <property type="entry name" value="DIACYLGLYCEROL KINASE ETA"/>
    <property type="match status" value="1"/>
</dbReference>
<dbReference type="GO" id="GO:0007165">
    <property type="term" value="P:signal transduction"/>
    <property type="evidence" value="ECO:0007669"/>
    <property type="project" value="InterPro"/>
</dbReference>
<protein>
    <submittedName>
        <fullName evidence="8">Diacylglycerol kinase eta-like</fullName>
    </submittedName>
</protein>
<feature type="domain" description="Phorbol-ester/DAG-type" evidence="6">
    <location>
        <begin position="155"/>
        <end position="205"/>
    </location>
</feature>
<dbReference type="InterPro" id="IPR011993">
    <property type="entry name" value="PH-like_dom_sf"/>
</dbReference>
<dbReference type="PROSITE" id="PS00479">
    <property type="entry name" value="ZF_DAG_PE_1"/>
    <property type="match status" value="1"/>
</dbReference>
<dbReference type="SMART" id="SM00233">
    <property type="entry name" value="PH"/>
    <property type="match status" value="1"/>
</dbReference>
<keyword evidence="3" id="KW-0862">Zinc</keyword>
<dbReference type="PROSITE" id="PS50081">
    <property type="entry name" value="ZF_DAG_PE_2"/>
    <property type="match status" value="1"/>
</dbReference>
<keyword evidence="7" id="KW-1185">Reference proteome</keyword>
<dbReference type="InterPro" id="IPR001849">
    <property type="entry name" value="PH_domain"/>
</dbReference>
<name>A0A7F5RCE9_AGRPL</name>
<evidence type="ECO:0000259" key="5">
    <source>
        <dbReference type="PROSITE" id="PS50003"/>
    </source>
</evidence>
<dbReference type="GeneID" id="112905436"/>
<dbReference type="InterPro" id="IPR002219">
    <property type="entry name" value="PKC_DAG/PE"/>
</dbReference>
<evidence type="ECO:0000256" key="2">
    <source>
        <dbReference type="ARBA" id="ARBA00022723"/>
    </source>
</evidence>
<dbReference type="InterPro" id="IPR037607">
    <property type="entry name" value="DGK"/>
</dbReference>
<dbReference type="FunFam" id="3.30.60.20:FF:000029">
    <property type="entry name" value="Diacylglycerol kinase"/>
    <property type="match status" value="1"/>
</dbReference>
<dbReference type="CDD" id="cd13274">
    <property type="entry name" value="PH_DGK_type2"/>
    <property type="match status" value="1"/>
</dbReference>
<sequence>MASGKRNVKDDSVSPVCEDSSESEIEAEPAKSFHRRLSTNHDLKCSAPVKEGYLLKQTSFQRWKRRYFKLRGRKLYYAKDKKAVIFDEIDLTDLCLAECSIKNVNHSFQIITTFRSLVLCAESRREMEEWLSALTAASQRRFHDANDQPDLLSGYHHWYATSHARPTFCNVCREALNGVTSHGLSCEVCKFKVHKRCAAKAINNCKWTTLASIGKENIIEDSDGTILMPHQWLEGNLPVASKCIICDKTCGSVLR</sequence>
<dbReference type="Pfam" id="PF00130">
    <property type="entry name" value="C1_1"/>
    <property type="match status" value="1"/>
</dbReference>
<evidence type="ECO:0000256" key="4">
    <source>
        <dbReference type="SAM" id="MobiDB-lite"/>
    </source>
</evidence>
<evidence type="ECO:0000256" key="3">
    <source>
        <dbReference type="ARBA" id="ARBA00022833"/>
    </source>
</evidence>
<dbReference type="GO" id="GO:0046872">
    <property type="term" value="F:metal ion binding"/>
    <property type="evidence" value="ECO:0007669"/>
    <property type="project" value="UniProtKB-KW"/>
</dbReference>
<evidence type="ECO:0000313" key="7">
    <source>
        <dbReference type="Proteomes" id="UP000192223"/>
    </source>
</evidence>
<dbReference type="SUPFAM" id="SSF57889">
    <property type="entry name" value="Cysteine-rich domain"/>
    <property type="match status" value="1"/>
</dbReference>
<dbReference type="RefSeq" id="XP_025833653.1">
    <property type="nucleotide sequence ID" value="XM_025977868.1"/>
</dbReference>
<dbReference type="PANTHER" id="PTHR11255">
    <property type="entry name" value="DIACYLGLYCEROL KINASE"/>
    <property type="match status" value="1"/>
</dbReference>
<dbReference type="CDD" id="cd20800">
    <property type="entry name" value="C1_DGK_typeII_rpt1"/>
    <property type="match status" value="1"/>
</dbReference>
<proteinExistence type="predicted"/>
<reference evidence="8" key="1">
    <citation type="submission" date="2025-08" db="UniProtKB">
        <authorList>
            <consortium name="RefSeq"/>
        </authorList>
    </citation>
    <scope>IDENTIFICATION</scope>
    <source>
        <tissue evidence="8">Entire body</tissue>
    </source>
</reference>
<dbReference type="Gene3D" id="2.30.29.30">
    <property type="entry name" value="Pleckstrin-homology domain (PH domain)/Phosphotyrosine-binding domain (PTB)"/>
    <property type="match status" value="1"/>
</dbReference>
<accession>A0A7F5RCE9</accession>
<dbReference type="GO" id="GO:0005886">
    <property type="term" value="C:plasma membrane"/>
    <property type="evidence" value="ECO:0007669"/>
    <property type="project" value="TreeGrafter"/>
</dbReference>
<dbReference type="InterPro" id="IPR046349">
    <property type="entry name" value="C1-like_sf"/>
</dbReference>
<evidence type="ECO:0000256" key="1">
    <source>
        <dbReference type="ARBA" id="ARBA00022553"/>
    </source>
</evidence>